<proteinExistence type="predicted"/>
<feature type="signal peptide" evidence="2">
    <location>
        <begin position="1"/>
        <end position="20"/>
    </location>
</feature>
<dbReference type="GO" id="GO:0006955">
    <property type="term" value="P:immune response"/>
    <property type="evidence" value="ECO:0007669"/>
    <property type="project" value="InterPro"/>
</dbReference>
<feature type="domain" description="Chemokine interleukin-8-like" evidence="3">
    <location>
        <begin position="24"/>
        <end position="86"/>
    </location>
</feature>
<name>A0AA47NVW3_MERPO</name>
<protein>
    <submittedName>
        <fullName evidence="4">C-C motif chemokine 25</fullName>
    </submittedName>
</protein>
<dbReference type="SUPFAM" id="SSF54117">
    <property type="entry name" value="Interleukin 8-like chemokines"/>
    <property type="match status" value="1"/>
</dbReference>
<dbReference type="AlphaFoldDB" id="A0AA47NVW3"/>
<evidence type="ECO:0000256" key="1">
    <source>
        <dbReference type="ARBA" id="ARBA00022514"/>
    </source>
</evidence>
<dbReference type="EMBL" id="JAOPHQ010004045">
    <property type="protein sequence ID" value="KAK0140616.1"/>
    <property type="molecule type" value="Genomic_DNA"/>
</dbReference>
<sequence>MRFLVLSFLLILACLYLTMAQGSFDDCCLKYSPEVRQNIKRRVVKYRMQETDGGCNIAATVFTLKKGRQFCGDPHSRWVKDLMRKVDIKIQKTNLLKKVKWRKMKFISASFSPNMHHGNQREADKIK</sequence>
<dbReference type="InterPro" id="IPR001811">
    <property type="entry name" value="Chemokine_IL8-like_dom"/>
</dbReference>
<dbReference type="InterPro" id="IPR039809">
    <property type="entry name" value="Chemokine_b/g/d"/>
</dbReference>
<dbReference type="Proteomes" id="UP001174136">
    <property type="component" value="Unassembled WGS sequence"/>
</dbReference>
<dbReference type="SMART" id="SM00199">
    <property type="entry name" value="SCY"/>
    <property type="match status" value="1"/>
</dbReference>
<dbReference type="Pfam" id="PF00048">
    <property type="entry name" value="IL8"/>
    <property type="match status" value="1"/>
</dbReference>
<evidence type="ECO:0000259" key="3">
    <source>
        <dbReference type="SMART" id="SM00199"/>
    </source>
</evidence>
<organism evidence="4 5">
    <name type="scientific">Merluccius polli</name>
    <name type="common">Benguela hake</name>
    <name type="synonym">Merluccius cadenati</name>
    <dbReference type="NCBI Taxonomy" id="89951"/>
    <lineage>
        <taxon>Eukaryota</taxon>
        <taxon>Metazoa</taxon>
        <taxon>Chordata</taxon>
        <taxon>Craniata</taxon>
        <taxon>Vertebrata</taxon>
        <taxon>Euteleostomi</taxon>
        <taxon>Actinopterygii</taxon>
        <taxon>Neopterygii</taxon>
        <taxon>Teleostei</taxon>
        <taxon>Neoteleostei</taxon>
        <taxon>Acanthomorphata</taxon>
        <taxon>Zeiogadaria</taxon>
        <taxon>Gadariae</taxon>
        <taxon>Gadiformes</taxon>
        <taxon>Gadoidei</taxon>
        <taxon>Merlucciidae</taxon>
        <taxon>Merluccius</taxon>
    </lineage>
</organism>
<dbReference type="Gene3D" id="2.40.50.40">
    <property type="match status" value="1"/>
</dbReference>
<dbReference type="CDD" id="cd00169">
    <property type="entry name" value="Chemokine"/>
    <property type="match status" value="1"/>
</dbReference>
<keyword evidence="1" id="KW-0202">Cytokine</keyword>
<keyword evidence="2" id="KW-0732">Signal</keyword>
<dbReference type="GO" id="GO:0008009">
    <property type="term" value="F:chemokine activity"/>
    <property type="evidence" value="ECO:0007669"/>
    <property type="project" value="InterPro"/>
</dbReference>
<keyword evidence="5" id="KW-1185">Reference proteome</keyword>
<dbReference type="PANTHER" id="PTHR12015:SF186">
    <property type="entry name" value="C-C MOTIF CHEMOKINE 21-LIKE-RELATED"/>
    <property type="match status" value="1"/>
</dbReference>
<accession>A0AA47NVW3</accession>
<comment type="caution">
    <text evidence="4">The sequence shown here is derived from an EMBL/GenBank/DDBJ whole genome shotgun (WGS) entry which is preliminary data.</text>
</comment>
<reference evidence="4" key="1">
    <citation type="journal article" date="2023" name="Front. Mar. Sci.">
        <title>A new Merluccius polli reference genome to investigate the effects of global change in West African waters.</title>
        <authorList>
            <person name="Mateo J.L."/>
            <person name="Blanco-Fernandez C."/>
            <person name="Garcia-Vazquez E."/>
            <person name="Machado-Schiaffino G."/>
        </authorList>
    </citation>
    <scope>NUCLEOTIDE SEQUENCE</scope>
    <source>
        <strain evidence="4">C29</strain>
        <tissue evidence="4">Fin</tissue>
    </source>
</reference>
<dbReference type="PANTHER" id="PTHR12015">
    <property type="entry name" value="SMALL INDUCIBLE CYTOKINE A"/>
    <property type="match status" value="1"/>
</dbReference>
<gene>
    <name evidence="4" type="primary">CCL25</name>
    <name evidence="4" type="ORF">N1851_022395</name>
</gene>
<evidence type="ECO:0000313" key="5">
    <source>
        <dbReference type="Proteomes" id="UP001174136"/>
    </source>
</evidence>
<evidence type="ECO:0000256" key="2">
    <source>
        <dbReference type="SAM" id="SignalP"/>
    </source>
</evidence>
<dbReference type="GO" id="GO:0005615">
    <property type="term" value="C:extracellular space"/>
    <property type="evidence" value="ECO:0007669"/>
    <property type="project" value="UniProtKB-KW"/>
</dbReference>
<feature type="chain" id="PRO_5041358705" evidence="2">
    <location>
        <begin position="21"/>
        <end position="127"/>
    </location>
</feature>
<evidence type="ECO:0000313" key="4">
    <source>
        <dbReference type="EMBL" id="KAK0140616.1"/>
    </source>
</evidence>
<dbReference type="InterPro" id="IPR036048">
    <property type="entry name" value="Interleukin_8-like_sf"/>
</dbReference>